<reference evidence="2 3" key="1">
    <citation type="journal article" date="2013" name="Genome Biol.">
        <title>The genome sequence of the most widely cultivated cacao type and its use to identify candidate genes regulating pod color.</title>
        <authorList>
            <person name="Motamayor J.C."/>
            <person name="Mockaitis K."/>
            <person name="Schmutz J."/>
            <person name="Haiminen N."/>
            <person name="Iii D.L."/>
            <person name="Cornejo O."/>
            <person name="Findley S.D."/>
            <person name="Zheng P."/>
            <person name="Utro F."/>
            <person name="Royaert S."/>
            <person name="Saski C."/>
            <person name="Jenkins J."/>
            <person name="Podicheti R."/>
            <person name="Zhao M."/>
            <person name="Scheffler B.E."/>
            <person name="Stack J.C."/>
            <person name="Feltus F.A."/>
            <person name="Mustiga G.M."/>
            <person name="Amores F."/>
            <person name="Phillips W."/>
            <person name="Marelli J.P."/>
            <person name="May G.D."/>
            <person name="Shapiro H."/>
            <person name="Ma J."/>
            <person name="Bustamante C.D."/>
            <person name="Schnell R.J."/>
            <person name="Main D."/>
            <person name="Gilbert D."/>
            <person name="Parida L."/>
            <person name="Kuhn D.N."/>
        </authorList>
    </citation>
    <scope>NUCLEOTIDE SEQUENCE [LARGE SCALE GENOMIC DNA]</scope>
    <source>
        <strain evidence="3">cv. Matina 1-6</strain>
    </source>
</reference>
<dbReference type="HOGENOM" id="CLU_2594628_0_0_1"/>
<gene>
    <name evidence="2" type="ORF">TCM_024178</name>
</gene>
<dbReference type="Proteomes" id="UP000026915">
    <property type="component" value="Chromosome 5"/>
</dbReference>
<organism evidence="2 3">
    <name type="scientific">Theobroma cacao</name>
    <name type="common">Cacao</name>
    <name type="synonym">Cocoa</name>
    <dbReference type="NCBI Taxonomy" id="3641"/>
    <lineage>
        <taxon>Eukaryota</taxon>
        <taxon>Viridiplantae</taxon>
        <taxon>Streptophyta</taxon>
        <taxon>Embryophyta</taxon>
        <taxon>Tracheophyta</taxon>
        <taxon>Spermatophyta</taxon>
        <taxon>Magnoliopsida</taxon>
        <taxon>eudicotyledons</taxon>
        <taxon>Gunneridae</taxon>
        <taxon>Pentapetalae</taxon>
        <taxon>rosids</taxon>
        <taxon>malvids</taxon>
        <taxon>Malvales</taxon>
        <taxon>Malvaceae</taxon>
        <taxon>Byttnerioideae</taxon>
        <taxon>Theobroma</taxon>
    </lineage>
</organism>
<feature type="region of interest" description="Disordered" evidence="1">
    <location>
        <begin position="21"/>
        <end position="40"/>
    </location>
</feature>
<evidence type="ECO:0000313" key="3">
    <source>
        <dbReference type="Proteomes" id="UP000026915"/>
    </source>
</evidence>
<proteinExistence type="predicted"/>
<evidence type="ECO:0000256" key="1">
    <source>
        <dbReference type="SAM" id="MobiDB-lite"/>
    </source>
</evidence>
<dbReference type="InParanoid" id="A0A061EWV1"/>
<protein>
    <submittedName>
        <fullName evidence="2">Uncharacterized protein</fullName>
    </submittedName>
</protein>
<name>A0A061EWV1_THECC</name>
<feature type="compositionally biased region" description="Basic and acidic residues" evidence="1">
    <location>
        <begin position="26"/>
        <end position="36"/>
    </location>
</feature>
<dbReference type="EMBL" id="CM001883">
    <property type="protein sequence ID" value="EOY08907.1"/>
    <property type="molecule type" value="Genomic_DNA"/>
</dbReference>
<sequence>MRYLLISTSKALIKLLHSPFKAQHPPSDHNPHRSVDALEGTRSSLTDRTRHFLVVVMGKYRLQLWCTAYYTTAWTDIVSG</sequence>
<dbReference type="Gramene" id="EOY08907">
    <property type="protein sequence ID" value="EOY08907"/>
    <property type="gene ID" value="TCM_024178"/>
</dbReference>
<accession>A0A061EWV1</accession>
<keyword evidence="3" id="KW-1185">Reference proteome</keyword>
<evidence type="ECO:0000313" key="2">
    <source>
        <dbReference type="EMBL" id="EOY08907.1"/>
    </source>
</evidence>
<dbReference type="AlphaFoldDB" id="A0A061EWV1"/>